<name>A0A1I6L4T4_9RHOB</name>
<proteinExistence type="predicted"/>
<dbReference type="Proteomes" id="UP000198926">
    <property type="component" value="Unassembled WGS sequence"/>
</dbReference>
<organism evidence="1 2">
    <name type="scientific">Yoonia litorea</name>
    <dbReference type="NCBI Taxonomy" id="1123755"/>
    <lineage>
        <taxon>Bacteria</taxon>
        <taxon>Pseudomonadati</taxon>
        <taxon>Pseudomonadota</taxon>
        <taxon>Alphaproteobacteria</taxon>
        <taxon>Rhodobacterales</taxon>
        <taxon>Paracoccaceae</taxon>
        <taxon>Yoonia</taxon>
    </lineage>
</organism>
<keyword evidence="2" id="KW-1185">Reference proteome</keyword>
<dbReference type="STRING" id="1123755.SAMN05444714_0180"/>
<dbReference type="AlphaFoldDB" id="A0A1I6L4T4"/>
<dbReference type="EMBL" id="FOZM01000001">
    <property type="protein sequence ID" value="SFR98427.1"/>
    <property type="molecule type" value="Genomic_DNA"/>
</dbReference>
<evidence type="ECO:0000313" key="2">
    <source>
        <dbReference type="Proteomes" id="UP000198926"/>
    </source>
</evidence>
<sequence>MGGLGHPMKEIEEPLQTFRLSRLVRAKLHQSAHFILSIAKKTRELDQKKAFKRCLLSRAYETPIAP</sequence>
<gene>
    <name evidence="1" type="ORF">SAMN05444714_0180</name>
</gene>
<accession>A0A1I6L4T4</accession>
<reference evidence="1 2" key="1">
    <citation type="submission" date="2016-10" db="EMBL/GenBank/DDBJ databases">
        <authorList>
            <person name="de Groot N.N."/>
        </authorList>
    </citation>
    <scope>NUCLEOTIDE SEQUENCE [LARGE SCALE GENOMIC DNA]</scope>
    <source>
        <strain evidence="1 2">DSM 29433</strain>
    </source>
</reference>
<evidence type="ECO:0000313" key="1">
    <source>
        <dbReference type="EMBL" id="SFR98427.1"/>
    </source>
</evidence>
<protein>
    <submittedName>
        <fullName evidence="1">Uncharacterized protein</fullName>
    </submittedName>
</protein>